<keyword evidence="1" id="KW-0812">Transmembrane</keyword>
<keyword evidence="3" id="KW-1185">Reference proteome</keyword>
<proteinExistence type="predicted"/>
<comment type="caution">
    <text evidence="2">The sequence shown here is derived from an EMBL/GenBank/DDBJ whole genome shotgun (WGS) entry which is preliminary data.</text>
</comment>
<evidence type="ECO:0000256" key="1">
    <source>
        <dbReference type="SAM" id="Phobius"/>
    </source>
</evidence>
<dbReference type="EMBL" id="JAPWDV010000002">
    <property type="protein sequence ID" value="KAJ6219943.1"/>
    <property type="molecule type" value="Genomic_DNA"/>
</dbReference>
<evidence type="ECO:0008006" key="4">
    <source>
        <dbReference type="Google" id="ProtNLM"/>
    </source>
</evidence>
<feature type="transmembrane region" description="Helical" evidence="1">
    <location>
        <begin position="57"/>
        <end position="76"/>
    </location>
</feature>
<reference evidence="2" key="1">
    <citation type="submission" date="2022-12" db="EMBL/GenBank/DDBJ databases">
        <title>Genome assemblies of Blomia tropicalis.</title>
        <authorList>
            <person name="Cui Y."/>
        </authorList>
    </citation>
    <scope>NUCLEOTIDE SEQUENCE</scope>
    <source>
        <tissue evidence="2">Adult mites</tissue>
    </source>
</reference>
<protein>
    <recommendedName>
        <fullName evidence="4">Transmembrane protein</fullName>
    </recommendedName>
</protein>
<keyword evidence="1" id="KW-0472">Membrane</keyword>
<dbReference type="AlphaFoldDB" id="A0A9Q0M7C6"/>
<evidence type="ECO:0000313" key="3">
    <source>
        <dbReference type="Proteomes" id="UP001142055"/>
    </source>
</evidence>
<accession>A0A9Q0M7C6</accession>
<name>A0A9Q0M7C6_BLOTA</name>
<feature type="non-terminal residue" evidence="2">
    <location>
        <position position="98"/>
    </location>
</feature>
<evidence type="ECO:0000313" key="2">
    <source>
        <dbReference type="EMBL" id="KAJ6219943.1"/>
    </source>
</evidence>
<organism evidence="2 3">
    <name type="scientific">Blomia tropicalis</name>
    <name type="common">Mite</name>
    <dbReference type="NCBI Taxonomy" id="40697"/>
    <lineage>
        <taxon>Eukaryota</taxon>
        <taxon>Metazoa</taxon>
        <taxon>Ecdysozoa</taxon>
        <taxon>Arthropoda</taxon>
        <taxon>Chelicerata</taxon>
        <taxon>Arachnida</taxon>
        <taxon>Acari</taxon>
        <taxon>Acariformes</taxon>
        <taxon>Sarcoptiformes</taxon>
        <taxon>Astigmata</taxon>
        <taxon>Glycyphagoidea</taxon>
        <taxon>Echimyopodidae</taxon>
        <taxon>Blomia</taxon>
    </lineage>
</organism>
<gene>
    <name evidence="2" type="ORF">RDWZM_005755</name>
</gene>
<sequence length="98" mass="11441">MVSDIEVNSHSPLSTRFKCLQSKAKTIFGGLNNQRQDCLPASLTIVKMNRHNHLHPYYIMISLLYLLLISSMFIVVHGTRRHWTSYNSETQHALRHHR</sequence>
<dbReference type="Proteomes" id="UP001142055">
    <property type="component" value="Chromosome 2"/>
</dbReference>
<keyword evidence="1" id="KW-1133">Transmembrane helix</keyword>